<dbReference type="Gene3D" id="2.160.20.10">
    <property type="entry name" value="Single-stranded right-handed beta-helix, Pectin lyase-like"/>
    <property type="match status" value="1"/>
</dbReference>
<dbReference type="SUPFAM" id="SSF51126">
    <property type="entry name" value="Pectin lyase-like"/>
    <property type="match status" value="1"/>
</dbReference>
<dbReference type="EMBL" id="JADZGI010000001">
    <property type="protein sequence ID" value="MBH0113704.1"/>
    <property type="molecule type" value="Genomic_DNA"/>
</dbReference>
<dbReference type="Pfam" id="PF00544">
    <property type="entry name" value="Pectate_lyase_4"/>
    <property type="match status" value="1"/>
</dbReference>
<reference evidence="7" key="1">
    <citation type="submission" date="2020-11" db="EMBL/GenBank/DDBJ databases">
        <title>Novosphingobium aureum sp. nov., a marine bacterium isolated from sediment of a salt flat.</title>
        <authorList>
            <person name="Yoo Y."/>
            <person name="Kim J.-J."/>
        </authorList>
    </citation>
    <scope>NUCLEOTIDE SEQUENCE</scope>
    <source>
        <strain evidence="7">YJ-S2-02</strain>
    </source>
</reference>
<evidence type="ECO:0000256" key="3">
    <source>
        <dbReference type="ARBA" id="ARBA00023239"/>
    </source>
</evidence>
<comment type="caution">
    <text evidence="7">The sequence shown here is derived from an EMBL/GenBank/DDBJ whole genome shotgun (WGS) entry which is preliminary data.</text>
</comment>
<keyword evidence="1" id="KW-0479">Metal-binding</keyword>
<evidence type="ECO:0000256" key="1">
    <source>
        <dbReference type="ARBA" id="ARBA00022723"/>
    </source>
</evidence>
<proteinExistence type="inferred from homology"/>
<name>A0A931HDD0_9SPHN</name>
<keyword evidence="3 4" id="KW-0456">Lyase</keyword>
<dbReference type="SMART" id="SM00656">
    <property type="entry name" value="Amb_all"/>
    <property type="match status" value="1"/>
</dbReference>
<dbReference type="GO" id="GO:0005576">
    <property type="term" value="C:extracellular region"/>
    <property type="evidence" value="ECO:0007669"/>
    <property type="project" value="UniProtKB-SubCell"/>
</dbReference>
<protein>
    <submittedName>
        <fullName evidence="7">Pectate lyase</fullName>
    </submittedName>
</protein>
<evidence type="ECO:0000313" key="8">
    <source>
        <dbReference type="Proteomes" id="UP000617634"/>
    </source>
</evidence>
<sequence>MSIRRRGQRHLLAKGSALAAFVTAGWFLLHTGGQPVQAAPQRPTVSPLPGKKAFPGALGFGANAKGGRGGTIMMVTNLNDAGKGSLRACIEAKGPRVCVFRVNGLIRFSERPPVVRNPYLTIAGQTSPGSGITIAHSGGSNGRTPLVIKNTHDVVVRHIRIRPDRPGGNRGSEDTITIENSSNVIIDHVSASWARDELINGYGDNDSITVSNSIFAWGIPSHDKCALLASDPEEGQRFSFINNVCAHNGDRNPDLNFPPHSCVEVVNNVLYNGASRFAEIWESFGGTPVSIVGNSFISGPNTASQAVGIARDTRYSTGKARVYLWDNRFQGGFEQVNSAVRQVQEPTPICALTLQPVDSSTAYSRVLARAGAFPRDAIDDQVIYDIKHSSGRIGQPDPKLPSWDRETPDADSDQDGMSDGWERMVGTNPQRGDPWGDIDGDGVENLEEFLIYREMELGL</sequence>
<comment type="subcellular location">
    <subcellularLocation>
        <location evidence="4">Secreted</location>
    </subcellularLocation>
</comment>
<comment type="similarity">
    <text evidence="4">Belongs to the polysaccharide lyase 1 family.</text>
</comment>
<dbReference type="PANTHER" id="PTHR42970:SF1">
    <property type="entry name" value="PECTATE LYASE C-RELATED"/>
    <property type="match status" value="1"/>
</dbReference>
<dbReference type="PANTHER" id="PTHR42970">
    <property type="entry name" value="PECTATE LYASE C-RELATED"/>
    <property type="match status" value="1"/>
</dbReference>
<dbReference type="InterPro" id="IPR002022">
    <property type="entry name" value="Pec_lyase"/>
</dbReference>
<keyword evidence="4" id="KW-0119">Carbohydrate metabolism</keyword>
<evidence type="ECO:0000256" key="2">
    <source>
        <dbReference type="ARBA" id="ARBA00023180"/>
    </source>
</evidence>
<keyword evidence="8" id="KW-1185">Reference proteome</keyword>
<keyword evidence="4" id="KW-0964">Secreted</keyword>
<dbReference type="GO" id="GO:0046872">
    <property type="term" value="F:metal ion binding"/>
    <property type="evidence" value="ECO:0007669"/>
    <property type="project" value="UniProtKB-KW"/>
</dbReference>
<organism evidence="7 8">
    <name type="scientific">Novosphingobium aureum</name>
    <dbReference type="NCBI Taxonomy" id="2792964"/>
    <lineage>
        <taxon>Bacteria</taxon>
        <taxon>Pseudomonadati</taxon>
        <taxon>Pseudomonadota</taxon>
        <taxon>Alphaproteobacteria</taxon>
        <taxon>Sphingomonadales</taxon>
        <taxon>Sphingomonadaceae</taxon>
        <taxon>Novosphingobium</taxon>
    </lineage>
</organism>
<dbReference type="InterPro" id="IPR012334">
    <property type="entry name" value="Pectin_lyas_fold"/>
</dbReference>
<dbReference type="GO" id="GO:0000272">
    <property type="term" value="P:polysaccharide catabolic process"/>
    <property type="evidence" value="ECO:0007669"/>
    <property type="project" value="UniProtKB-KW"/>
</dbReference>
<evidence type="ECO:0000256" key="5">
    <source>
        <dbReference type="SAM" id="MobiDB-lite"/>
    </source>
</evidence>
<dbReference type="Proteomes" id="UP000617634">
    <property type="component" value="Unassembled WGS sequence"/>
</dbReference>
<evidence type="ECO:0000313" key="7">
    <source>
        <dbReference type="EMBL" id="MBH0113704.1"/>
    </source>
</evidence>
<gene>
    <name evidence="7" type="ORF">I5E68_12175</name>
</gene>
<dbReference type="GO" id="GO:0016829">
    <property type="term" value="F:lyase activity"/>
    <property type="evidence" value="ECO:0007669"/>
    <property type="project" value="UniProtKB-KW"/>
</dbReference>
<feature type="region of interest" description="Disordered" evidence="5">
    <location>
        <begin position="388"/>
        <end position="440"/>
    </location>
</feature>
<evidence type="ECO:0000256" key="4">
    <source>
        <dbReference type="RuleBase" id="RU361173"/>
    </source>
</evidence>
<evidence type="ECO:0000259" key="6">
    <source>
        <dbReference type="SMART" id="SM00656"/>
    </source>
</evidence>
<feature type="domain" description="Pectate lyase" evidence="6">
    <location>
        <begin position="73"/>
        <end position="302"/>
    </location>
</feature>
<dbReference type="InterPro" id="IPR011050">
    <property type="entry name" value="Pectin_lyase_fold/virulence"/>
</dbReference>
<accession>A0A931HDD0</accession>
<keyword evidence="2" id="KW-0325">Glycoprotein</keyword>
<dbReference type="InterPro" id="IPR052063">
    <property type="entry name" value="Polysaccharide_Lyase_1"/>
</dbReference>
<keyword evidence="4" id="KW-0624">Polysaccharide degradation</keyword>
<dbReference type="AlphaFoldDB" id="A0A931HDD0"/>